<dbReference type="GO" id="GO:0032259">
    <property type="term" value="P:methylation"/>
    <property type="evidence" value="ECO:0007669"/>
    <property type="project" value="UniProtKB-KW"/>
</dbReference>
<comment type="similarity">
    <text evidence="2 6">Belongs to the PanB family.</text>
</comment>
<dbReference type="KEGG" id="sazo:D1868_07830"/>
<dbReference type="Pfam" id="PF02548">
    <property type="entry name" value="Pantoate_transf"/>
    <property type="match status" value="1"/>
</dbReference>
<dbReference type="EC" id="2.1.2.11" evidence="6"/>
<evidence type="ECO:0000256" key="6">
    <source>
        <dbReference type="HAMAP-Rule" id="MF_00156"/>
    </source>
</evidence>
<dbReference type="RefSeq" id="WP_156007141.1">
    <property type="nucleotide sequence ID" value="NZ_CP045483.1"/>
</dbReference>
<dbReference type="GO" id="GO:0000287">
    <property type="term" value="F:magnesium ion binding"/>
    <property type="evidence" value="ECO:0007669"/>
    <property type="project" value="TreeGrafter"/>
</dbReference>
<evidence type="ECO:0000256" key="4">
    <source>
        <dbReference type="ARBA" id="ARBA00022842"/>
    </source>
</evidence>
<comment type="catalytic activity">
    <reaction evidence="6">
        <text>(6R)-5,10-methylene-5,6,7,8-tetrahydrofolate + 3-methyl-2-oxobutanoate + H2O = 2-dehydropantoate + (6S)-5,6,7,8-tetrahydrofolate</text>
        <dbReference type="Rhea" id="RHEA:11824"/>
        <dbReference type="ChEBI" id="CHEBI:11561"/>
        <dbReference type="ChEBI" id="CHEBI:11851"/>
        <dbReference type="ChEBI" id="CHEBI:15377"/>
        <dbReference type="ChEBI" id="CHEBI:15636"/>
        <dbReference type="ChEBI" id="CHEBI:57453"/>
        <dbReference type="EC" id="2.1.2.11"/>
    </reaction>
</comment>
<comment type="subunit">
    <text evidence="6">Homodecamer; pentamer of dimers.</text>
</comment>
<sequence length="269" mass="29559">MAKISIRDFLKKKERKEKITMLTAYDYPTAKVISNTDLDGILVGDSLGMVVLGFENTLNVTMSDMIRHVSAVARAKPKQLIVADMPFLSYEVSVTEGVRNAGELARNGADAVKLEGGEEIVDVIKAIIRAGIPVMGHIGLTPQRFLRIGGFRTLGKRENEAEQLIRDAKALEDVGVFSIVIENTYAEVAKKITETVSVPTICIGAGPYCDGQILVIHDLLGFTDFSPYFAKAYVNLKEIIGKAVNEYISDVKSGKFPARENYKEISDNR</sequence>
<keyword evidence="10" id="KW-0489">Methyltransferase</keyword>
<evidence type="ECO:0000256" key="7">
    <source>
        <dbReference type="PIRSR" id="PIRSR000388-1"/>
    </source>
</evidence>
<dbReference type="NCBIfam" id="TIGR00222">
    <property type="entry name" value="panB"/>
    <property type="match status" value="1"/>
</dbReference>
<dbReference type="InterPro" id="IPR040442">
    <property type="entry name" value="Pyrv_kinase-like_dom_sf"/>
</dbReference>
<name>A0A650CPX4_9CREN</name>
<dbReference type="AlphaFoldDB" id="A0A650CPX4"/>
<evidence type="ECO:0000256" key="1">
    <source>
        <dbReference type="ARBA" id="ARBA00005033"/>
    </source>
</evidence>
<evidence type="ECO:0000313" key="11">
    <source>
        <dbReference type="Proteomes" id="UP000423396"/>
    </source>
</evidence>
<accession>A0A650CPX4</accession>
<feature type="active site" description="Proton acceptor" evidence="6 7">
    <location>
        <position position="182"/>
    </location>
</feature>
<dbReference type="PIRSF" id="PIRSF000388">
    <property type="entry name" value="Pantoate_hydroxy_MeTrfase"/>
    <property type="match status" value="1"/>
</dbReference>
<dbReference type="Proteomes" id="UP000423396">
    <property type="component" value="Chromosome"/>
</dbReference>
<comment type="cofactor">
    <cofactor evidence="6 9">
        <name>Mg(2+)</name>
        <dbReference type="ChEBI" id="CHEBI:18420"/>
    </cofactor>
    <text evidence="6 9">Binds 1 Mg(2+) ion per subunit.</text>
</comment>
<keyword evidence="6" id="KW-0963">Cytoplasm</keyword>
<evidence type="ECO:0000256" key="2">
    <source>
        <dbReference type="ARBA" id="ARBA00008676"/>
    </source>
</evidence>
<keyword evidence="11" id="KW-1185">Reference proteome</keyword>
<dbReference type="GeneID" id="42798971"/>
<evidence type="ECO:0000256" key="3">
    <source>
        <dbReference type="ARBA" id="ARBA00022679"/>
    </source>
</evidence>
<keyword evidence="5 6" id="KW-0173">Coenzyme A biosynthesis</keyword>
<dbReference type="OrthoDB" id="8414at2157"/>
<dbReference type="CDD" id="cd06557">
    <property type="entry name" value="KPHMT-like"/>
    <property type="match status" value="1"/>
</dbReference>
<feature type="binding site" evidence="6 9">
    <location>
        <position position="84"/>
    </location>
    <ligand>
        <name>Mg(2+)</name>
        <dbReference type="ChEBI" id="CHEBI:18420"/>
    </ligand>
</feature>
<protein>
    <recommendedName>
        <fullName evidence="6">3-methyl-2-oxobutanoate hydroxymethyltransferase</fullName>
        <ecNumber evidence="6">2.1.2.11</ecNumber>
    </recommendedName>
    <alternativeName>
        <fullName evidence="6">Ketopantoate hydroxymethyltransferase</fullName>
        <shortName evidence="6">KPHMT</shortName>
    </alternativeName>
</protein>
<evidence type="ECO:0000256" key="5">
    <source>
        <dbReference type="ARBA" id="ARBA00022993"/>
    </source>
</evidence>
<comment type="function">
    <text evidence="6">Catalyzes the reversible reaction in which hydroxymethyl group from 5,10-methylenetetrahydrofolate is transferred onto alpha-ketoisovalerate to form ketopantoate.</text>
</comment>
<proteinExistence type="inferred from homology"/>
<keyword evidence="6 9" id="KW-0479">Metal-binding</keyword>
<feature type="binding site" evidence="6 8">
    <location>
        <position position="113"/>
    </location>
    <ligand>
        <name>3-methyl-2-oxobutanoate</name>
        <dbReference type="ChEBI" id="CHEBI:11851"/>
    </ligand>
</feature>
<evidence type="ECO:0000256" key="8">
    <source>
        <dbReference type="PIRSR" id="PIRSR000388-2"/>
    </source>
</evidence>
<feature type="binding site" evidence="6 8">
    <location>
        <position position="84"/>
    </location>
    <ligand>
        <name>3-methyl-2-oxobutanoate</name>
        <dbReference type="ChEBI" id="CHEBI:11851"/>
    </ligand>
</feature>
<comment type="pathway">
    <text evidence="6">Cofactor biosynthesis; coenzyme A biosynthesis.</text>
</comment>
<feature type="binding site" evidence="6 9">
    <location>
        <position position="115"/>
    </location>
    <ligand>
        <name>Mg(2+)</name>
        <dbReference type="ChEBI" id="CHEBI:18420"/>
    </ligand>
</feature>
<dbReference type="GO" id="GO:0015940">
    <property type="term" value="P:pantothenate biosynthetic process"/>
    <property type="evidence" value="ECO:0007669"/>
    <property type="project" value="UniProtKB-UniRule"/>
</dbReference>
<comment type="pathway">
    <text evidence="1">Cofactor biosynthesis; (R)-pantothenate biosynthesis; (R)-pantoate from 3-methyl-2-oxobutanoate: step 1/2.</text>
</comment>
<evidence type="ECO:0000313" key="10">
    <source>
        <dbReference type="EMBL" id="QGR19896.1"/>
    </source>
</evidence>
<keyword evidence="4 6" id="KW-0460">Magnesium</keyword>
<dbReference type="InterPro" id="IPR015813">
    <property type="entry name" value="Pyrv/PenolPyrv_kinase-like_dom"/>
</dbReference>
<keyword evidence="3 6" id="KW-0808">Transferase</keyword>
<comment type="subcellular location">
    <subcellularLocation>
        <location evidence="6">Cytoplasm</location>
    </subcellularLocation>
</comment>
<dbReference type="FunFam" id="3.20.20.60:FF:000003">
    <property type="entry name" value="3-methyl-2-oxobutanoate hydroxymethyltransferase"/>
    <property type="match status" value="1"/>
</dbReference>
<dbReference type="NCBIfam" id="NF001452">
    <property type="entry name" value="PRK00311.1"/>
    <property type="match status" value="1"/>
</dbReference>
<dbReference type="GO" id="GO:0003864">
    <property type="term" value="F:3-methyl-2-oxobutanoate hydroxymethyltransferase activity"/>
    <property type="evidence" value="ECO:0007669"/>
    <property type="project" value="UniProtKB-UniRule"/>
</dbReference>
<dbReference type="InterPro" id="IPR003700">
    <property type="entry name" value="Pantoate_hydroxy_MeTrfase"/>
</dbReference>
<organism evidence="10 11">
    <name type="scientific">Stygiolobus azoricus</name>
    <dbReference type="NCBI Taxonomy" id="41675"/>
    <lineage>
        <taxon>Archaea</taxon>
        <taxon>Thermoproteota</taxon>
        <taxon>Thermoprotei</taxon>
        <taxon>Sulfolobales</taxon>
        <taxon>Sulfolobaceae</taxon>
        <taxon>Stygiolobus</taxon>
    </lineage>
</organism>
<dbReference type="Gene3D" id="3.20.20.60">
    <property type="entry name" value="Phosphoenolpyruvate-binding domains"/>
    <property type="match status" value="1"/>
</dbReference>
<dbReference type="PANTHER" id="PTHR20881:SF0">
    <property type="entry name" value="3-METHYL-2-OXOBUTANOATE HYDROXYMETHYLTRANSFERASE"/>
    <property type="match status" value="1"/>
</dbReference>
<feature type="binding site" evidence="6 9">
    <location>
        <position position="45"/>
    </location>
    <ligand>
        <name>Mg(2+)</name>
        <dbReference type="ChEBI" id="CHEBI:18420"/>
    </ligand>
</feature>
<dbReference type="HAMAP" id="MF_00156">
    <property type="entry name" value="PanB"/>
    <property type="match status" value="1"/>
</dbReference>
<reference evidence="10 11" key="1">
    <citation type="submission" date="2019-10" db="EMBL/GenBank/DDBJ databases">
        <title>Genome Sequences from Six Type Strain Members of the Archaeal Family Sulfolobaceae: Acidianus ambivalens, Acidianus infernus, Metallosphaera prunae, Stygiolobus azoricus, Sulfolobus metallicus, and Sulfurisphaera ohwakuensis.</title>
        <authorList>
            <person name="Counts J.A."/>
            <person name="Kelly R.M."/>
        </authorList>
    </citation>
    <scope>NUCLEOTIDE SEQUENCE [LARGE SCALE GENOMIC DNA]</scope>
    <source>
        <strain evidence="10 11">FC6</strain>
    </source>
</reference>
<dbReference type="GO" id="GO:0005737">
    <property type="term" value="C:cytoplasm"/>
    <property type="evidence" value="ECO:0007669"/>
    <property type="project" value="UniProtKB-SubCell"/>
</dbReference>
<dbReference type="GO" id="GO:0015937">
    <property type="term" value="P:coenzyme A biosynthetic process"/>
    <property type="evidence" value="ECO:0007669"/>
    <property type="project" value="UniProtKB-UniRule"/>
</dbReference>
<dbReference type="GO" id="GO:0008168">
    <property type="term" value="F:methyltransferase activity"/>
    <property type="evidence" value="ECO:0007669"/>
    <property type="project" value="UniProtKB-KW"/>
</dbReference>
<dbReference type="SUPFAM" id="SSF51621">
    <property type="entry name" value="Phosphoenolpyruvate/pyruvate domain"/>
    <property type="match status" value="1"/>
</dbReference>
<dbReference type="UniPathway" id="UPA00241"/>
<feature type="binding site" evidence="6 8">
    <location>
        <begin position="45"/>
        <end position="46"/>
    </location>
    <ligand>
        <name>3-methyl-2-oxobutanoate</name>
        <dbReference type="ChEBI" id="CHEBI:11851"/>
    </ligand>
</feature>
<evidence type="ECO:0000256" key="9">
    <source>
        <dbReference type="PIRSR" id="PIRSR000388-3"/>
    </source>
</evidence>
<dbReference type="PANTHER" id="PTHR20881">
    <property type="entry name" value="3-METHYL-2-OXOBUTANOATE HYDROXYMETHYLTRANSFERASE"/>
    <property type="match status" value="1"/>
</dbReference>
<gene>
    <name evidence="6 10" type="primary">panB</name>
    <name evidence="10" type="ORF">D1868_07830</name>
</gene>
<dbReference type="EMBL" id="CP045483">
    <property type="protein sequence ID" value="QGR19896.1"/>
    <property type="molecule type" value="Genomic_DNA"/>
</dbReference>